<feature type="domain" description="Beta-ketoacyl-[acyl-carrier-protein] synthase III C-terminal" evidence="15">
    <location>
        <begin position="241"/>
        <end position="330"/>
    </location>
</feature>
<keyword evidence="5 14" id="KW-0276">Fatty acid metabolism</keyword>
<dbReference type="RefSeq" id="WP_164175353.1">
    <property type="nucleotide sequence ID" value="NZ_JABAFA010000010.1"/>
</dbReference>
<gene>
    <name evidence="14" type="primary">fabH</name>
    <name evidence="17" type="ORF">HF878_04700</name>
</gene>
<dbReference type="GO" id="GO:0004315">
    <property type="term" value="F:3-oxoacyl-[acyl-carrier-protein] synthase activity"/>
    <property type="evidence" value="ECO:0007669"/>
    <property type="project" value="InterPro"/>
</dbReference>
<accession>A0A848B5L7</accession>
<dbReference type="Pfam" id="PF08541">
    <property type="entry name" value="ACP_syn_III_C"/>
    <property type="match status" value="1"/>
</dbReference>
<comment type="similarity">
    <text evidence="2 14">Belongs to the thiolase-like superfamily. FabH family.</text>
</comment>
<comment type="catalytic activity">
    <reaction evidence="12">
        <text>2-methylpropanoyl-CoA + malonyl-[ACP] + H(+) = 4-methyl-3-oxopentanoyl-[ACP] + CO2 + CoA</text>
        <dbReference type="Rhea" id="RHEA:42268"/>
        <dbReference type="Rhea" id="RHEA-COMP:9623"/>
        <dbReference type="Rhea" id="RHEA-COMP:9940"/>
        <dbReference type="ChEBI" id="CHEBI:15378"/>
        <dbReference type="ChEBI" id="CHEBI:16526"/>
        <dbReference type="ChEBI" id="CHEBI:57287"/>
        <dbReference type="ChEBI" id="CHEBI:57338"/>
        <dbReference type="ChEBI" id="CHEBI:78449"/>
        <dbReference type="ChEBI" id="CHEBI:78820"/>
        <dbReference type="EC" id="2.3.1.300"/>
    </reaction>
    <physiologicalReaction direction="left-to-right" evidence="12">
        <dbReference type="Rhea" id="RHEA:42269"/>
    </physiologicalReaction>
</comment>
<evidence type="ECO:0000256" key="14">
    <source>
        <dbReference type="HAMAP-Rule" id="MF_01815"/>
    </source>
</evidence>
<evidence type="ECO:0000256" key="6">
    <source>
        <dbReference type="ARBA" id="ARBA00023098"/>
    </source>
</evidence>
<dbReference type="NCBIfam" id="TIGR00747">
    <property type="entry name" value="fabH"/>
    <property type="match status" value="1"/>
</dbReference>
<evidence type="ECO:0000259" key="16">
    <source>
        <dbReference type="Pfam" id="PF08545"/>
    </source>
</evidence>
<comment type="function">
    <text evidence="14">Catalyzes the condensation reaction of fatty acid synthesis by the addition to an acyl acceptor of two carbons from malonyl-ACP. Catalyzes the first condensation reaction which initiates fatty acid synthesis and may therefore play a role in governing the total rate of fatty acid production. Possesses both acetoacetyl-ACP synthase and acetyl transacylase activities. Its substrate specificity determines the biosynthesis of branched-chain and/or straight-chain of fatty acids.</text>
</comment>
<evidence type="ECO:0000256" key="1">
    <source>
        <dbReference type="ARBA" id="ARBA00005194"/>
    </source>
</evidence>
<dbReference type="GO" id="GO:0006633">
    <property type="term" value="P:fatty acid biosynthetic process"/>
    <property type="evidence" value="ECO:0007669"/>
    <property type="project" value="UniProtKB-UniRule"/>
</dbReference>
<dbReference type="Pfam" id="PF08545">
    <property type="entry name" value="ACP_syn_III"/>
    <property type="match status" value="1"/>
</dbReference>
<comment type="catalytic activity">
    <reaction evidence="11">
        <text>(2S)-2-methylbutanoyl-CoA + malonyl-[ACP] + H(+) = (4S)-4-methyl-3-oxohexanoyl-[ACP] + CO2 + CoA</text>
        <dbReference type="Rhea" id="RHEA:42276"/>
        <dbReference type="Rhea" id="RHEA-COMP:9623"/>
        <dbReference type="Rhea" id="RHEA-COMP:17148"/>
        <dbReference type="ChEBI" id="CHEBI:15378"/>
        <dbReference type="ChEBI" id="CHEBI:16526"/>
        <dbReference type="ChEBI" id="CHEBI:57287"/>
        <dbReference type="ChEBI" id="CHEBI:78449"/>
        <dbReference type="ChEBI" id="CHEBI:88166"/>
        <dbReference type="ChEBI" id="CHEBI:167462"/>
        <dbReference type="EC" id="2.3.1.300"/>
    </reaction>
    <physiologicalReaction direction="left-to-right" evidence="11">
        <dbReference type="Rhea" id="RHEA:42277"/>
    </physiologicalReaction>
</comment>
<proteinExistence type="inferred from homology"/>
<dbReference type="NCBIfam" id="NF006829">
    <property type="entry name" value="PRK09352.1"/>
    <property type="match status" value="1"/>
</dbReference>
<dbReference type="InterPro" id="IPR016039">
    <property type="entry name" value="Thiolase-like"/>
</dbReference>
<keyword evidence="7 14" id="KW-0275">Fatty acid biosynthesis</keyword>
<dbReference type="Proteomes" id="UP000543804">
    <property type="component" value="Unassembled WGS sequence"/>
</dbReference>
<feature type="active site" evidence="14">
    <location>
        <position position="117"/>
    </location>
</feature>
<feature type="active site" evidence="14">
    <location>
        <position position="257"/>
    </location>
</feature>
<dbReference type="Gene3D" id="3.40.47.10">
    <property type="match status" value="1"/>
</dbReference>
<dbReference type="AlphaFoldDB" id="A0A848B5L7"/>
<keyword evidence="14" id="KW-0963">Cytoplasm</keyword>
<evidence type="ECO:0000256" key="8">
    <source>
        <dbReference type="ARBA" id="ARBA00023268"/>
    </source>
</evidence>
<evidence type="ECO:0000313" key="18">
    <source>
        <dbReference type="Proteomes" id="UP000543804"/>
    </source>
</evidence>
<keyword evidence="3 14" id="KW-0444">Lipid biosynthesis</keyword>
<dbReference type="PANTHER" id="PTHR43091">
    <property type="entry name" value="3-OXOACYL-[ACYL-CARRIER-PROTEIN] SYNTHASE"/>
    <property type="match status" value="1"/>
</dbReference>
<dbReference type="EMBL" id="JABAFA010000010">
    <property type="protein sequence ID" value="NMD98786.1"/>
    <property type="molecule type" value="Genomic_DNA"/>
</dbReference>
<comment type="subunit">
    <text evidence="14">Homodimer.</text>
</comment>
<dbReference type="GO" id="GO:0005737">
    <property type="term" value="C:cytoplasm"/>
    <property type="evidence" value="ECO:0007669"/>
    <property type="project" value="UniProtKB-SubCell"/>
</dbReference>
<protein>
    <recommendedName>
        <fullName evidence="14">Beta-ketoacyl-[acyl-carrier-protein] synthase III</fullName>
        <shortName evidence="14">Beta-ketoacyl-ACP synthase III</shortName>
        <shortName evidence="14">KAS III</shortName>
        <ecNumber evidence="14">2.3.1.180</ecNumber>
    </recommendedName>
    <alternativeName>
        <fullName evidence="14">3-oxoacyl-[acyl-carrier-protein] synthase 3</fullName>
    </alternativeName>
    <alternativeName>
        <fullName evidence="14">3-oxoacyl-[acyl-carrier-protein] synthase III</fullName>
    </alternativeName>
</protein>
<feature type="active site" evidence="14">
    <location>
        <position position="287"/>
    </location>
</feature>
<dbReference type="EC" id="2.3.1.180" evidence="14"/>
<comment type="pathway">
    <text evidence="1 14">Lipid metabolism; fatty acid biosynthesis.</text>
</comment>
<dbReference type="HAMAP" id="MF_01815">
    <property type="entry name" value="FabH"/>
    <property type="match status" value="1"/>
</dbReference>
<dbReference type="InterPro" id="IPR013747">
    <property type="entry name" value="ACP_syn_III_C"/>
</dbReference>
<dbReference type="CDD" id="cd00830">
    <property type="entry name" value="KAS_III"/>
    <property type="match status" value="1"/>
</dbReference>
<name>A0A848B5L7_9FIRM</name>
<organism evidence="17 18">
    <name type="scientific">Selenomonas bovis</name>
    <dbReference type="NCBI Taxonomy" id="416586"/>
    <lineage>
        <taxon>Bacteria</taxon>
        <taxon>Bacillati</taxon>
        <taxon>Bacillota</taxon>
        <taxon>Negativicutes</taxon>
        <taxon>Selenomonadales</taxon>
        <taxon>Selenomonadaceae</taxon>
        <taxon>Selenomonas</taxon>
    </lineage>
</organism>
<evidence type="ECO:0000256" key="9">
    <source>
        <dbReference type="ARBA" id="ARBA00023315"/>
    </source>
</evidence>
<keyword evidence="18" id="KW-1185">Reference proteome</keyword>
<keyword evidence="4 14" id="KW-0808">Transferase</keyword>
<evidence type="ECO:0000256" key="3">
    <source>
        <dbReference type="ARBA" id="ARBA00022516"/>
    </source>
</evidence>
<dbReference type="SUPFAM" id="SSF53901">
    <property type="entry name" value="Thiolase-like"/>
    <property type="match status" value="1"/>
</dbReference>
<keyword evidence="6 14" id="KW-0443">Lipid metabolism</keyword>
<evidence type="ECO:0000256" key="7">
    <source>
        <dbReference type="ARBA" id="ARBA00023160"/>
    </source>
</evidence>
<evidence type="ECO:0000256" key="12">
    <source>
        <dbReference type="ARBA" id="ARBA00052467"/>
    </source>
</evidence>
<dbReference type="FunFam" id="3.40.47.10:FF:000004">
    <property type="entry name" value="3-oxoacyl-[acyl-carrier-protein] synthase 3"/>
    <property type="match status" value="1"/>
</dbReference>
<evidence type="ECO:0000256" key="13">
    <source>
        <dbReference type="ARBA" id="ARBA00052985"/>
    </source>
</evidence>
<evidence type="ECO:0000313" key="17">
    <source>
        <dbReference type="EMBL" id="NMD98786.1"/>
    </source>
</evidence>
<dbReference type="PANTHER" id="PTHR43091:SF1">
    <property type="entry name" value="BETA-KETOACYL-[ACYL-CARRIER-PROTEIN] SYNTHASE III, CHLOROPLASTIC"/>
    <property type="match status" value="1"/>
</dbReference>
<evidence type="ECO:0000256" key="11">
    <source>
        <dbReference type="ARBA" id="ARBA00052407"/>
    </source>
</evidence>
<comment type="domain">
    <text evidence="14">The last Arg residue of the ACP-binding site is essential for the weak association between ACP/AcpP and FabH.</text>
</comment>
<comment type="subcellular location">
    <subcellularLocation>
        <location evidence="14">Cytoplasm</location>
    </subcellularLocation>
</comment>
<evidence type="ECO:0000259" key="15">
    <source>
        <dbReference type="Pfam" id="PF08541"/>
    </source>
</evidence>
<evidence type="ECO:0000256" key="5">
    <source>
        <dbReference type="ARBA" id="ARBA00022832"/>
    </source>
</evidence>
<keyword evidence="9 14" id="KW-0012">Acyltransferase</keyword>
<comment type="catalytic activity">
    <reaction evidence="10">
        <text>malonyl-[ACP] + acetyl-CoA + H(+) = 3-oxobutanoyl-[ACP] + CO2 + CoA</text>
        <dbReference type="Rhea" id="RHEA:12080"/>
        <dbReference type="Rhea" id="RHEA-COMP:9623"/>
        <dbReference type="Rhea" id="RHEA-COMP:9625"/>
        <dbReference type="ChEBI" id="CHEBI:15378"/>
        <dbReference type="ChEBI" id="CHEBI:16526"/>
        <dbReference type="ChEBI" id="CHEBI:57287"/>
        <dbReference type="ChEBI" id="CHEBI:57288"/>
        <dbReference type="ChEBI" id="CHEBI:78449"/>
        <dbReference type="ChEBI" id="CHEBI:78450"/>
        <dbReference type="EC" id="2.3.1.180"/>
    </reaction>
    <physiologicalReaction direction="left-to-right" evidence="10">
        <dbReference type="Rhea" id="RHEA:12081"/>
    </physiologicalReaction>
</comment>
<dbReference type="InterPro" id="IPR004655">
    <property type="entry name" value="FabH"/>
</dbReference>
<feature type="domain" description="Beta-ketoacyl-[acyl-carrier-protein] synthase III N-terminal" evidence="16">
    <location>
        <begin position="111"/>
        <end position="189"/>
    </location>
</feature>
<sequence>MTERRINAGILGTGHYLPPRILTNEELAQRVDTSNEWIVTRTGIHARRIAAADVPVTALAEPAARMALADAGIEAQEVDLIIFATLTPDRVIPAAACELQRRLGAARAAAFDLSAACSGFVYAAAVACQFIEAGIYRHVLVVGAEELSKVVDWQDRGTCILFGDGAGAAVFGPVPAGLGALAFDLGADGSQGEALTIPASGSLHPVTEERLRARENFIHMDGKAVFRFAVTVMGKTVETSLARAGLTKDAIDWLVPHQANIRIIEAAAKRLGLPLAQVIINIENYGNMSAASIPVALSEAAHAHRFRKGDRIALAGFGAGLTWASCILRWAKED</sequence>
<dbReference type="InterPro" id="IPR013751">
    <property type="entry name" value="ACP_syn_III_N"/>
</dbReference>
<evidence type="ECO:0000256" key="4">
    <source>
        <dbReference type="ARBA" id="ARBA00022679"/>
    </source>
</evidence>
<dbReference type="GO" id="GO:0033818">
    <property type="term" value="F:beta-ketoacyl-acyl-carrier-protein synthase III activity"/>
    <property type="evidence" value="ECO:0007669"/>
    <property type="project" value="UniProtKB-UniRule"/>
</dbReference>
<reference evidence="17 18" key="1">
    <citation type="submission" date="2020-04" db="EMBL/GenBank/DDBJ databases">
        <authorList>
            <person name="Hitch T.C.A."/>
            <person name="Wylensek D."/>
            <person name="Clavel T."/>
        </authorList>
    </citation>
    <scope>NUCLEOTIDE SEQUENCE [LARGE SCALE GENOMIC DNA]</scope>
    <source>
        <strain evidence="17 18">PG-130-P53-12</strain>
    </source>
</reference>
<comment type="caution">
    <text evidence="17">The sequence shown here is derived from an EMBL/GenBank/DDBJ whole genome shotgun (WGS) entry which is preliminary data.</text>
</comment>
<feature type="region of interest" description="ACP-binding" evidence="14">
    <location>
        <begin position="258"/>
        <end position="262"/>
    </location>
</feature>
<evidence type="ECO:0000256" key="10">
    <source>
        <dbReference type="ARBA" id="ARBA00051096"/>
    </source>
</evidence>
<keyword evidence="8 14" id="KW-0511">Multifunctional enzyme</keyword>
<comment type="catalytic activity">
    <reaction evidence="13">
        <text>3-methylbutanoyl-CoA + malonyl-[ACP] + H(+) = 5-methyl-3-oxohexanoyl-[ACP] + CO2 + CoA</text>
        <dbReference type="Rhea" id="RHEA:42272"/>
        <dbReference type="Rhea" id="RHEA-COMP:9623"/>
        <dbReference type="Rhea" id="RHEA-COMP:9941"/>
        <dbReference type="ChEBI" id="CHEBI:15378"/>
        <dbReference type="ChEBI" id="CHEBI:16526"/>
        <dbReference type="ChEBI" id="CHEBI:57287"/>
        <dbReference type="ChEBI" id="CHEBI:57345"/>
        <dbReference type="ChEBI" id="CHEBI:78449"/>
        <dbReference type="ChEBI" id="CHEBI:78822"/>
        <dbReference type="EC" id="2.3.1.300"/>
    </reaction>
    <physiologicalReaction direction="left-to-right" evidence="13">
        <dbReference type="Rhea" id="RHEA:42273"/>
    </physiologicalReaction>
</comment>
<dbReference type="UniPathway" id="UPA00094"/>
<evidence type="ECO:0000256" key="2">
    <source>
        <dbReference type="ARBA" id="ARBA00008642"/>
    </source>
</evidence>